<organism evidence="2 3">
    <name type="scientific">Natrinema soli</name>
    <dbReference type="NCBI Taxonomy" id="1930624"/>
    <lineage>
        <taxon>Archaea</taxon>
        <taxon>Methanobacteriati</taxon>
        <taxon>Methanobacteriota</taxon>
        <taxon>Stenosarchaea group</taxon>
        <taxon>Halobacteria</taxon>
        <taxon>Halobacteriales</taxon>
        <taxon>Natrialbaceae</taxon>
        <taxon>Natrinema</taxon>
    </lineage>
</organism>
<evidence type="ECO:0000256" key="1">
    <source>
        <dbReference type="SAM" id="MobiDB-lite"/>
    </source>
</evidence>
<evidence type="ECO:0000313" key="2">
    <source>
        <dbReference type="EMBL" id="MFC6763762.1"/>
    </source>
</evidence>
<reference evidence="2 3" key="1">
    <citation type="journal article" date="2019" name="Int. J. Syst. Evol. Microbiol.">
        <title>The Global Catalogue of Microorganisms (GCM) 10K type strain sequencing project: providing services to taxonomists for standard genome sequencing and annotation.</title>
        <authorList>
            <consortium name="The Broad Institute Genomics Platform"/>
            <consortium name="The Broad Institute Genome Sequencing Center for Infectious Disease"/>
            <person name="Wu L."/>
            <person name="Ma J."/>
        </authorList>
    </citation>
    <scope>NUCLEOTIDE SEQUENCE [LARGE SCALE GENOMIC DNA]</scope>
    <source>
        <strain evidence="2 3">LMG 29247</strain>
    </source>
</reference>
<feature type="region of interest" description="Disordered" evidence="1">
    <location>
        <begin position="65"/>
        <end position="91"/>
    </location>
</feature>
<dbReference type="EMBL" id="JBHSWV010000022">
    <property type="protein sequence ID" value="MFC6763762.1"/>
    <property type="molecule type" value="Genomic_DNA"/>
</dbReference>
<comment type="caution">
    <text evidence="2">The sequence shown here is derived from an EMBL/GenBank/DDBJ whole genome shotgun (WGS) entry which is preliminary data.</text>
</comment>
<dbReference type="Proteomes" id="UP001596383">
    <property type="component" value="Unassembled WGS sequence"/>
</dbReference>
<protein>
    <submittedName>
        <fullName evidence="2">Uncharacterized protein</fullName>
    </submittedName>
</protein>
<keyword evidence="3" id="KW-1185">Reference proteome</keyword>
<sequence>MRTRSDSAGTACTVWDNSECEGTPYCLPRCPRFEGKDGAPLLVRPYESDDRDALVSMYGDLDQYSRPMGLRRRRSRRSTTGSSGCARTGGT</sequence>
<gene>
    <name evidence="2" type="ORF">ACFQE6_01370</name>
</gene>
<accession>A0ABD5SFA2</accession>
<feature type="compositionally biased region" description="Low complexity" evidence="1">
    <location>
        <begin position="78"/>
        <end position="91"/>
    </location>
</feature>
<dbReference type="AlphaFoldDB" id="A0ABD5SFA2"/>
<evidence type="ECO:0000313" key="3">
    <source>
        <dbReference type="Proteomes" id="UP001596383"/>
    </source>
</evidence>
<proteinExistence type="predicted"/>
<dbReference type="RefSeq" id="WP_273736974.1">
    <property type="nucleotide sequence ID" value="NZ_JAQIVI010000022.1"/>
</dbReference>
<name>A0ABD5SFA2_9EURY</name>